<protein>
    <submittedName>
        <fullName evidence="3">Peptidoglycan-binding protein LysM</fullName>
    </submittedName>
</protein>
<evidence type="ECO:0000259" key="2">
    <source>
        <dbReference type="PROSITE" id="PS51782"/>
    </source>
</evidence>
<dbReference type="GO" id="GO:0042834">
    <property type="term" value="F:peptidoglycan binding"/>
    <property type="evidence" value="ECO:0007669"/>
    <property type="project" value="InterPro"/>
</dbReference>
<sequence length="149" mass="16467">MPKLHQRGVIGLSVAVIILSILPAPSESVPDEKEPESVRKPLDITTTGLSEQSSSSSQQSPRTEAWKEYIVKSGDTLAQVFRSNELPMTDLNALVKIEGIDKPLSKIREGQLIRFKLDDDGKLDILQLEQKSVSVMFFRLSDGGFGRSK</sequence>
<feature type="region of interest" description="Disordered" evidence="1">
    <location>
        <begin position="26"/>
        <end position="63"/>
    </location>
</feature>
<proteinExistence type="predicted"/>
<gene>
    <name evidence="3" type="ORF">GCM10007932_27480</name>
</gene>
<comment type="caution">
    <text evidence="3">The sequence shown here is derived from an EMBL/GenBank/DDBJ whole genome shotgun (WGS) entry which is preliminary data.</text>
</comment>
<reference evidence="4" key="1">
    <citation type="journal article" date="2019" name="Int. J. Syst. Evol. Microbiol.">
        <title>The Global Catalogue of Microorganisms (GCM) 10K type strain sequencing project: providing services to taxonomists for standard genome sequencing and annotation.</title>
        <authorList>
            <consortium name="The Broad Institute Genomics Platform"/>
            <consortium name="The Broad Institute Genome Sequencing Center for Infectious Disease"/>
            <person name="Wu L."/>
            <person name="Ma J."/>
        </authorList>
    </citation>
    <scope>NUCLEOTIDE SEQUENCE [LARGE SCALE GENOMIC DNA]</scope>
    <source>
        <strain evidence="4">NBRC 15640</strain>
    </source>
</reference>
<evidence type="ECO:0000313" key="4">
    <source>
        <dbReference type="Proteomes" id="UP001156690"/>
    </source>
</evidence>
<dbReference type="Proteomes" id="UP001156690">
    <property type="component" value="Unassembled WGS sequence"/>
</dbReference>
<dbReference type="EMBL" id="BSNX01000030">
    <property type="protein sequence ID" value="GLQ73388.1"/>
    <property type="molecule type" value="Genomic_DNA"/>
</dbReference>
<dbReference type="PROSITE" id="PS51782">
    <property type="entry name" value="LYSM"/>
    <property type="match status" value="1"/>
</dbReference>
<accession>A0AAV5NT43</accession>
<feature type="compositionally biased region" description="Low complexity" evidence="1">
    <location>
        <begin position="50"/>
        <end position="60"/>
    </location>
</feature>
<feature type="domain" description="LysM" evidence="2">
    <location>
        <begin position="67"/>
        <end position="115"/>
    </location>
</feature>
<dbReference type="Gene3D" id="3.10.450.350">
    <property type="match status" value="1"/>
</dbReference>
<organism evidence="3 4">
    <name type="scientific">Vibrio penaeicida</name>
    <dbReference type="NCBI Taxonomy" id="104609"/>
    <lineage>
        <taxon>Bacteria</taxon>
        <taxon>Pseudomonadati</taxon>
        <taxon>Pseudomonadota</taxon>
        <taxon>Gammaproteobacteria</taxon>
        <taxon>Vibrionales</taxon>
        <taxon>Vibrionaceae</taxon>
        <taxon>Vibrio</taxon>
    </lineage>
</organism>
<evidence type="ECO:0000313" key="3">
    <source>
        <dbReference type="EMBL" id="GLQ73388.1"/>
    </source>
</evidence>
<feature type="compositionally biased region" description="Basic and acidic residues" evidence="1">
    <location>
        <begin position="30"/>
        <end position="42"/>
    </location>
</feature>
<dbReference type="InterPro" id="IPR007340">
    <property type="entry name" value="LysM_Opacity-associatedA"/>
</dbReference>
<keyword evidence="4" id="KW-1185">Reference proteome</keyword>
<dbReference type="Pfam" id="PF04225">
    <property type="entry name" value="LysM_OapA"/>
    <property type="match status" value="1"/>
</dbReference>
<dbReference type="AlphaFoldDB" id="A0AAV5NT43"/>
<dbReference type="InterPro" id="IPR018392">
    <property type="entry name" value="LysM"/>
</dbReference>
<evidence type="ECO:0000256" key="1">
    <source>
        <dbReference type="SAM" id="MobiDB-lite"/>
    </source>
</evidence>
<name>A0AAV5NT43_9VIBR</name>